<protein>
    <submittedName>
        <fullName evidence="2">Gamma-glutamylcyclotransferase</fullName>
    </submittedName>
</protein>
<reference evidence="2 3" key="1">
    <citation type="submission" date="2017-03" db="EMBL/GenBank/DDBJ databases">
        <title>Complete genome sequence of Blastomonas fulva degrading microcsystin LR.</title>
        <authorList>
            <person name="Lee H.-g."/>
            <person name="Jin L."/>
            <person name="oh H.-M."/>
        </authorList>
    </citation>
    <scope>NUCLEOTIDE SEQUENCE [LARGE SCALE GENOMIC DNA]</scope>
    <source>
        <strain evidence="2 3">T2</strain>
    </source>
</reference>
<dbReference type="InterPro" id="IPR036568">
    <property type="entry name" value="GGCT-like_sf"/>
</dbReference>
<evidence type="ECO:0000259" key="1">
    <source>
        <dbReference type="Pfam" id="PF06094"/>
    </source>
</evidence>
<feature type="domain" description="Gamma-glutamylcyclotransferase AIG2-like" evidence="1">
    <location>
        <begin position="13"/>
        <end position="134"/>
    </location>
</feature>
<dbReference type="GeneID" id="303485342"/>
<dbReference type="CDD" id="cd06661">
    <property type="entry name" value="GGCT_like"/>
    <property type="match status" value="1"/>
</dbReference>
<organism evidence="2 3">
    <name type="scientific">Blastomonas fulva</name>
    <dbReference type="NCBI Taxonomy" id="1550728"/>
    <lineage>
        <taxon>Bacteria</taxon>
        <taxon>Pseudomonadati</taxon>
        <taxon>Pseudomonadota</taxon>
        <taxon>Alphaproteobacteria</taxon>
        <taxon>Sphingomonadales</taxon>
        <taxon>Sphingomonadaceae</taxon>
        <taxon>Blastomonas</taxon>
    </lineage>
</organism>
<dbReference type="SUPFAM" id="SSF110857">
    <property type="entry name" value="Gamma-glutamyl cyclotransferase-like"/>
    <property type="match status" value="1"/>
</dbReference>
<evidence type="ECO:0000313" key="3">
    <source>
        <dbReference type="Proteomes" id="UP000258016"/>
    </source>
</evidence>
<dbReference type="EMBL" id="CP020083">
    <property type="protein sequence ID" value="ASR51263.1"/>
    <property type="molecule type" value="Genomic_DNA"/>
</dbReference>
<evidence type="ECO:0000313" key="2">
    <source>
        <dbReference type="EMBL" id="ASR51263.1"/>
    </source>
</evidence>
<gene>
    <name evidence="2" type="ORF">B5J99_07075</name>
</gene>
<dbReference type="Gene3D" id="3.10.490.10">
    <property type="entry name" value="Gamma-glutamyl cyclotransferase-like"/>
    <property type="match status" value="1"/>
</dbReference>
<dbReference type="Pfam" id="PF06094">
    <property type="entry name" value="GGACT"/>
    <property type="match status" value="1"/>
</dbReference>
<name>A0ABM6M5N9_9SPHN</name>
<dbReference type="InterPro" id="IPR009288">
    <property type="entry name" value="AIG2-like_dom"/>
</dbReference>
<keyword evidence="3" id="KW-1185">Reference proteome</keyword>
<dbReference type="Proteomes" id="UP000258016">
    <property type="component" value="Chromosome"/>
</dbReference>
<dbReference type="InterPro" id="IPR013024">
    <property type="entry name" value="GGCT-like"/>
</dbReference>
<sequence>MPAIQPDLLPDLIFVYGTLRRGSAHANAARLARESDWLGLATLSGMLYRVSWHPALVLEGSDPVTGDLLRLHDPAASLPWLDAFESCSPDDPPPHDYRREIAMVMTAAGPATALVYVWNLSVDGLERIATGDWLGAAG</sequence>
<proteinExistence type="predicted"/>
<dbReference type="RefSeq" id="WP_054136447.1">
    <property type="nucleotide sequence ID" value="NZ_CP020083.1"/>
</dbReference>
<accession>A0ABM6M5N9</accession>